<keyword evidence="6 7" id="KW-0012">Acyltransferase</keyword>
<feature type="transmembrane region" description="Helical" evidence="7">
    <location>
        <begin position="77"/>
        <end position="96"/>
    </location>
</feature>
<proteinExistence type="inferred from homology"/>
<keyword evidence="11" id="KW-1185">Reference proteome</keyword>
<dbReference type="EMBL" id="JAPFFF010000006">
    <property type="protein sequence ID" value="KAK8887690.1"/>
    <property type="molecule type" value="Genomic_DNA"/>
</dbReference>
<keyword evidence="2 7" id="KW-0808">Transferase</keyword>
<reference evidence="10 11" key="1">
    <citation type="submission" date="2024-04" db="EMBL/GenBank/DDBJ databases">
        <title>Tritrichomonas musculus Genome.</title>
        <authorList>
            <person name="Alves-Ferreira E."/>
            <person name="Grigg M."/>
            <person name="Lorenzi H."/>
            <person name="Galac M."/>
        </authorList>
    </citation>
    <scope>NUCLEOTIDE SEQUENCE [LARGE SCALE GENOMIC DNA]</scope>
    <source>
        <strain evidence="10 11">EAF2021</strain>
    </source>
</reference>
<evidence type="ECO:0000256" key="5">
    <source>
        <dbReference type="ARBA" id="ARBA00023136"/>
    </source>
</evidence>
<comment type="catalytic activity">
    <reaction evidence="7">
        <text>L-cysteinyl-[protein] + hexadecanoyl-CoA = S-hexadecanoyl-L-cysteinyl-[protein] + CoA</text>
        <dbReference type="Rhea" id="RHEA:36683"/>
        <dbReference type="Rhea" id="RHEA-COMP:10131"/>
        <dbReference type="Rhea" id="RHEA-COMP:11032"/>
        <dbReference type="ChEBI" id="CHEBI:29950"/>
        <dbReference type="ChEBI" id="CHEBI:57287"/>
        <dbReference type="ChEBI" id="CHEBI:57379"/>
        <dbReference type="ChEBI" id="CHEBI:74151"/>
        <dbReference type="EC" id="2.3.1.225"/>
    </reaction>
</comment>
<dbReference type="PROSITE" id="PS50216">
    <property type="entry name" value="DHHC"/>
    <property type="match status" value="1"/>
</dbReference>
<evidence type="ECO:0000256" key="3">
    <source>
        <dbReference type="ARBA" id="ARBA00022692"/>
    </source>
</evidence>
<keyword evidence="4 7" id="KW-1133">Transmembrane helix</keyword>
<evidence type="ECO:0000313" key="10">
    <source>
        <dbReference type="EMBL" id="KAK8887690.1"/>
    </source>
</evidence>
<feature type="domain" description="Palmitoyltransferase DHHC" evidence="9">
    <location>
        <begin position="121"/>
        <end position="260"/>
    </location>
</feature>
<sequence length="363" mass="43306">MVRFPNYCDQLAKKIIPKRFQNENPKDPTCLGKGGPCRYFICGFYMFIYACFIIVYVHYVHPQLHFLYSSHLQLHRILTFLVLPWPWLIFIAFQYMDPGEITPTNVLSYMKKYPYDHVLYEEGKICSTLHIPVVARSRYCRYTKRRVACYDHYCPWVLASIGERTHRFFLLFLLSDTIASSYYAYGSFLYLKYIINIISQRVKWSDSKIDNLIFIFVIMFRTAPFVLGIFVILVVIAAALLMFLFQQMYYVSINKTQIELDKIDKVKYKRKQEGVNIPYEHFYDHGFVQNWKEFLFPEKVEEHDPVYFEDDEAYQEYLANNNKSTKKVKAKKQEQKKQTNENLNNIKNDKMAFQLSNPKLKKA</sequence>
<dbReference type="PANTHER" id="PTHR12246">
    <property type="entry name" value="PALMITOYLTRANSFERASE ZDHHC16"/>
    <property type="match status" value="1"/>
</dbReference>
<feature type="transmembrane region" description="Helical" evidence="7">
    <location>
        <begin position="212"/>
        <end position="245"/>
    </location>
</feature>
<feature type="transmembrane region" description="Helical" evidence="7">
    <location>
        <begin position="168"/>
        <end position="191"/>
    </location>
</feature>
<evidence type="ECO:0000256" key="2">
    <source>
        <dbReference type="ARBA" id="ARBA00022679"/>
    </source>
</evidence>
<keyword evidence="5 7" id="KW-0472">Membrane</keyword>
<dbReference type="Pfam" id="PF01529">
    <property type="entry name" value="DHHC"/>
    <property type="match status" value="1"/>
</dbReference>
<feature type="region of interest" description="Disordered" evidence="8">
    <location>
        <begin position="325"/>
        <end position="363"/>
    </location>
</feature>
<evidence type="ECO:0000256" key="1">
    <source>
        <dbReference type="ARBA" id="ARBA00004141"/>
    </source>
</evidence>
<protein>
    <recommendedName>
        <fullName evidence="7">Palmitoyltransferase</fullName>
        <ecNumber evidence="7">2.3.1.225</ecNumber>
    </recommendedName>
</protein>
<evidence type="ECO:0000313" key="11">
    <source>
        <dbReference type="Proteomes" id="UP001470230"/>
    </source>
</evidence>
<comment type="domain">
    <text evidence="7">The DHHC domain is required for palmitoyltransferase activity.</text>
</comment>
<evidence type="ECO:0000256" key="7">
    <source>
        <dbReference type="RuleBase" id="RU079119"/>
    </source>
</evidence>
<keyword evidence="3 7" id="KW-0812">Transmembrane</keyword>
<evidence type="ECO:0000259" key="9">
    <source>
        <dbReference type="Pfam" id="PF01529"/>
    </source>
</evidence>
<comment type="caution">
    <text evidence="10">The sequence shown here is derived from an EMBL/GenBank/DDBJ whole genome shotgun (WGS) entry which is preliminary data.</text>
</comment>
<dbReference type="Proteomes" id="UP001470230">
    <property type="component" value="Unassembled WGS sequence"/>
</dbReference>
<dbReference type="EC" id="2.3.1.225" evidence="7"/>
<evidence type="ECO:0000256" key="4">
    <source>
        <dbReference type="ARBA" id="ARBA00022989"/>
    </source>
</evidence>
<evidence type="ECO:0000256" key="6">
    <source>
        <dbReference type="ARBA" id="ARBA00023315"/>
    </source>
</evidence>
<organism evidence="10 11">
    <name type="scientific">Tritrichomonas musculus</name>
    <dbReference type="NCBI Taxonomy" id="1915356"/>
    <lineage>
        <taxon>Eukaryota</taxon>
        <taxon>Metamonada</taxon>
        <taxon>Parabasalia</taxon>
        <taxon>Tritrichomonadida</taxon>
        <taxon>Tritrichomonadidae</taxon>
        <taxon>Tritrichomonas</taxon>
    </lineage>
</organism>
<dbReference type="InterPro" id="IPR001594">
    <property type="entry name" value="Palmitoyltrfase_DHHC"/>
</dbReference>
<comment type="subcellular location">
    <subcellularLocation>
        <location evidence="1">Membrane</location>
        <topology evidence="1">Multi-pass membrane protein</topology>
    </subcellularLocation>
</comment>
<name>A0ABR2KCF6_9EUKA</name>
<accession>A0ABR2KCF6</accession>
<comment type="similarity">
    <text evidence="7">Belongs to the DHHC palmitoyltransferase family.</text>
</comment>
<feature type="transmembrane region" description="Helical" evidence="7">
    <location>
        <begin position="38"/>
        <end position="57"/>
    </location>
</feature>
<evidence type="ECO:0000256" key="8">
    <source>
        <dbReference type="SAM" id="MobiDB-lite"/>
    </source>
</evidence>
<gene>
    <name evidence="10" type="ORF">M9Y10_038743</name>
</gene>
<dbReference type="InterPro" id="IPR039859">
    <property type="entry name" value="PFA4/ZDH16/20/ERF2-like"/>
</dbReference>